<evidence type="ECO:0000313" key="4">
    <source>
        <dbReference type="EMBL" id="KAG9510054.1"/>
    </source>
</evidence>
<name>A0ABQ7S9E6_9ACAR</name>
<keyword evidence="2" id="KW-0028">Amino-acid biosynthesis</keyword>
<dbReference type="SUPFAM" id="SSF100950">
    <property type="entry name" value="NagB/RpiA/CoA transferase-like"/>
    <property type="match status" value="1"/>
</dbReference>
<dbReference type="HAMAP" id="MF_01678">
    <property type="entry name" value="Salvage_MtnA"/>
    <property type="match status" value="1"/>
</dbReference>
<dbReference type="PANTHER" id="PTHR43475">
    <property type="entry name" value="METHYLTHIORIBOSE-1-PHOSPHATE ISOMERASE"/>
    <property type="match status" value="1"/>
</dbReference>
<dbReference type="InterPro" id="IPR042529">
    <property type="entry name" value="IF_2B-like_C"/>
</dbReference>
<feature type="non-terminal residue" evidence="4">
    <location>
        <position position="369"/>
    </location>
</feature>
<dbReference type="InterPro" id="IPR027363">
    <property type="entry name" value="M1Pi_N"/>
</dbReference>
<dbReference type="InterPro" id="IPR000649">
    <property type="entry name" value="IF-2B-related"/>
</dbReference>
<dbReference type="NCBIfam" id="NF004326">
    <property type="entry name" value="PRK05720.1"/>
    <property type="match status" value="1"/>
</dbReference>
<evidence type="ECO:0000256" key="2">
    <source>
        <dbReference type="ARBA" id="ARBA00022605"/>
    </source>
</evidence>
<organism evidence="4 5">
    <name type="scientific">Fragariocoptes setiger</name>
    <dbReference type="NCBI Taxonomy" id="1670756"/>
    <lineage>
        <taxon>Eukaryota</taxon>
        <taxon>Metazoa</taxon>
        <taxon>Ecdysozoa</taxon>
        <taxon>Arthropoda</taxon>
        <taxon>Chelicerata</taxon>
        <taxon>Arachnida</taxon>
        <taxon>Acari</taxon>
        <taxon>Acariformes</taxon>
        <taxon>Trombidiformes</taxon>
        <taxon>Prostigmata</taxon>
        <taxon>Eupodina</taxon>
        <taxon>Eriophyoidea</taxon>
        <taxon>Phytoptidae</taxon>
        <taxon>Fragariocoptes</taxon>
    </lineage>
</organism>
<sequence>MMTLEAIKFDEQTRSLSILDQTLLPSSFEYIDIKTCIDGHRAIKDMQVRGAPAIAAVACLSIVAELNHMSQTDSDSSLEFIKNRSEFLSTARPTAVNLRAALRALVSYSEKISMESEVREFIDKITELCVTAFKNGINLNMSLGDFGAELLMSRDLNVDRSVTVLTHCNTGALATVGYGTALGVVRSLRKKGVLGHAYCTETRPYNQGSRLTAYEFLHEGIPATLICDSFVTYLMASRKIDAVVVGADCVAGNGDTANKIGTYQIAVVSKHFGVPFFVAAPTQSIDLTMINGREIKIEQRPAREMKFVGETMIAPEGIDVWNPGFDVTPAELISAIITEFGCYEPSKLKKELDGKRGEDKGDTRCSFSY</sequence>
<dbReference type="PANTHER" id="PTHR43475:SF1">
    <property type="entry name" value="METHYLTHIORIBOSE-1-PHOSPHATE ISOMERASE"/>
    <property type="match status" value="1"/>
</dbReference>
<dbReference type="InterPro" id="IPR005251">
    <property type="entry name" value="IF-M1Pi"/>
</dbReference>
<evidence type="ECO:0000256" key="1">
    <source>
        <dbReference type="ARBA" id="ARBA00007251"/>
    </source>
</evidence>
<gene>
    <name evidence="4" type="primary">mri1</name>
    <name evidence="4" type="ORF">GZH46_01413</name>
</gene>
<dbReference type="Proteomes" id="UP000825002">
    <property type="component" value="Unassembled WGS sequence"/>
</dbReference>
<accession>A0ABQ7S9E6</accession>
<protein>
    <submittedName>
        <fullName evidence="4">Methylthioribose-1-phosphate isomerase</fullName>
    </submittedName>
</protein>
<keyword evidence="3 4" id="KW-0413">Isomerase</keyword>
<dbReference type="NCBIfam" id="TIGR00512">
    <property type="entry name" value="salvage_mtnA"/>
    <property type="match status" value="1"/>
</dbReference>
<dbReference type="GO" id="GO:0016853">
    <property type="term" value="F:isomerase activity"/>
    <property type="evidence" value="ECO:0007669"/>
    <property type="project" value="UniProtKB-KW"/>
</dbReference>
<comment type="caution">
    <text evidence="4">The sequence shown here is derived from an EMBL/GenBank/DDBJ whole genome shotgun (WGS) entry which is preliminary data.</text>
</comment>
<dbReference type="EMBL" id="JAIFTH010000246">
    <property type="protein sequence ID" value="KAG9510054.1"/>
    <property type="molecule type" value="Genomic_DNA"/>
</dbReference>
<keyword evidence="5" id="KW-1185">Reference proteome</keyword>
<dbReference type="InterPro" id="IPR037171">
    <property type="entry name" value="NagB/RpiA_transferase-like"/>
</dbReference>
<dbReference type="Gene3D" id="1.20.120.420">
    <property type="entry name" value="translation initiation factor eif-2b, domain 1"/>
    <property type="match status" value="1"/>
</dbReference>
<evidence type="ECO:0000256" key="3">
    <source>
        <dbReference type="ARBA" id="ARBA00023235"/>
    </source>
</evidence>
<dbReference type="Pfam" id="PF01008">
    <property type="entry name" value="IF-2B"/>
    <property type="match status" value="1"/>
</dbReference>
<dbReference type="Gene3D" id="3.40.50.10470">
    <property type="entry name" value="Translation initiation factor eif-2b, domain 2"/>
    <property type="match status" value="1"/>
</dbReference>
<dbReference type="InterPro" id="IPR011559">
    <property type="entry name" value="Initiation_fac_2B_a/b/d"/>
</dbReference>
<reference evidence="4 5" key="1">
    <citation type="submission" date="2020-10" db="EMBL/GenBank/DDBJ databases">
        <authorList>
            <person name="Klimov P.B."/>
            <person name="Dyachkov S.M."/>
            <person name="Chetverikov P.E."/>
        </authorList>
    </citation>
    <scope>NUCLEOTIDE SEQUENCE [LARGE SCALE GENOMIC DNA]</scope>
    <source>
        <strain evidence="4">BMOC 18-1129-001#AD2665</strain>
        <tissue evidence="4">Entire mites</tissue>
    </source>
</reference>
<dbReference type="NCBIfam" id="TIGR00524">
    <property type="entry name" value="eIF-2B_rel"/>
    <property type="match status" value="1"/>
</dbReference>
<proteinExistence type="inferred from homology"/>
<evidence type="ECO:0000313" key="5">
    <source>
        <dbReference type="Proteomes" id="UP000825002"/>
    </source>
</evidence>
<comment type="similarity">
    <text evidence="1">Belongs to the eIF-2B alpha/beta/delta subunits family.</text>
</comment>